<protein>
    <submittedName>
        <fullName evidence="1">Uncharacterized protein</fullName>
    </submittedName>
</protein>
<proteinExistence type="predicted"/>
<dbReference type="Proteomes" id="UP000077066">
    <property type="component" value="Unassembled WGS sequence"/>
</dbReference>
<name>A0A166AQI4_9EURY</name>
<dbReference type="PATRIC" id="fig|55758.3.peg.1319"/>
<organism evidence="1 2">
    <name type="scientific">Methanobrevibacter filiformis</name>
    <dbReference type="NCBI Taxonomy" id="55758"/>
    <lineage>
        <taxon>Archaea</taxon>
        <taxon>Methanobacteriati</taxon>
        <taxon>Methanobacteriota</taxon>
        <taxon>Methanomada group</taxon>
        <taxon>Methanobacteria</taxon>
        <taxon>Methanobacteriales</taxon>
        <taxon>Methanobacteriaceae</taxon>
        <taxon>Methanobrevibacter</taxon>
    </lineage>
</organism>
<gene>
    <name evidence="1" type="ORF">MBFIL_11510</name>
</gene>
<accession>A0A166AQI4</accession>
<dbReference type="EMBL" id="LWMT01000230">
    <property type="protein sequence ID" value="KZX12346.1"/>
    <property type="molecule type" value="Genomic_DNA"/>
</dbReference>
<keyword evidence="2" id="KW-1185">Reference proteome</keyword>
<evidence type="ECO:0000313" key="2">
    <source>
        <dbReference type="Proteomes" id="UP000077066"/>
    </source>
</evidence>
<dbReference type="RefSeq" id="WP_066972487.1">
    <property type="nucleotide sequence ID" value="NZ_LWMT01000230.1"/>
</dbReference>
<comment type="caution">
    <text evidence="1">The sequence shown here is derived from an EMBL/GenBank/DDBJ whole genome shotgun (WGS) entry which is preliminary data.</text>
</comment>
<dbReference type="AlphaFoldDB" id="A0A166AQI4"/>
<evidence type="ECO:0000313" key="1">
    <source>
        <dbReference type="EMBL" id="KZX12346.1"/>
    </source>
</evidence>
<reference evidence="1 2" key="1">
    <citation type="submission" date="2016-04" db="EMBL/GenBank/DDBJ databases">
        <title>Genome sequence of Methanobrevibacter filiformis DSM 11501.</title>
        <authorList>
            <person name="Poehlein A."/>
            <person name="Seedorf H."/>
            <person name="Daniel R."/>
        </authorList>
    </citation>
    <scope>NUCLEOTIDE SEQUENCE [LARGE SCALE GENOMIC DNA]</scope>
    <source>
        <strain evidence="1 2">DSM 11501</strain>
    </source>
</reference>
<dbReference type="STRING" id="55758.MBFIL_11510"/>
<dbReference type="OrthoDB" id="381376at2157"/>
<sequence length="98" mass="11674">MGKEDDTWISTQMIRKELNLKDFVNNDFLDSFKEHFEADDVKVFKIDIAITKDDKMIDIVSLFHKNPRYEKDNEVVIDSNMKPFFMNKIKKVIDSLKK</sequence>